<dbReference type="InterPro" id="IPR001810">
    <property type="entry name" value="F-box_dom"/>
</dbReference>
<keyword evidence="5" id="KW-1185">Reference proteome</keyword>
<dbReference type="SUPFAM" id="SSF81383">
    <property type="entry name" value="F-box domain"/>
    <property type="match status" value="1"/>
</dbReference>
<dbReference type="PANTHER" id="PTHR31900:SF30">
    <property type="entry name" value="SUPERFAMILY PROTEIN, PUTATIVE-RELATED"/>
    <property type="match status" value="1"/>
</dbReference>
<evidence type="ECO:0000313" key="5">
    <source>
        <dbReference type="Proteomes" id="UP001231189"/>
    </source>
</evidence>
<dbReference type="InterPro" id="IPR055411">
    <property type="entry name" value="LRR_FXL15/At3g58940/PEG3-like"/>
</dbReference>
<evidence type="ECO:0000256" key="1">
    <source>
        <dbReference type="SAM" id="MobiDB-lite"/>
    </source>
</evidence>
<dbReference type="Gene3D" id="1.20.1280.50">
    <property type="match status" value="1"/>
</dbReference>
<dbReference type="Pfam" id="PF24758">
    <property type="entry name" value="LRR_At5g56370"/>
    <property type="match status" value="1"/>
</dbReference>
<dbReference type="EMBL" id="JAUUTY010000004">
    <property type="protein sequence ID" value="KAK1648014.1"/>
    <property type="molecule type" value="Genomic_DNA"/>
</dbReference>
<evidence type="ECO:0000313" key="4">
    <source>
        <dbReference type="EMBL" id="KAK1648014.1"/>
    </source>
</evidence>
<accession>A0AAD8S9K7</accession>
<feature type="domain" description="F-box/LRR-repeat protein 15/At3g58940/PEG3-like LRR" evidence="3">
    <location>
        <begin position="206"/>
        <end position="310"/>
    </location>
</feature>
<dbReference type="Pfam" id="PF00646">
    <property type="entry name" value="F-box"/>
    <property type="match status" value="1"/>
</dbReference>
<proteinExistence type="predicted"/>
<dbReference type="SUPFAM" id="SSF52047">
    <property type="entry name" value="RNI-like"/>
    <property type="match status" value="1"/>
</dbReference>
<dbReference type="InterPro" id="IPR036047">
    <property type="entry name" value="F-box-like_dom_sf"/>
</dbReference>
<dbReference type="PANTHER" id="PTHR31900">
    <property type="entry name" value="F-BOX/RNI SUPERFAMILY PROTEIN-RELATED"/>
    <property type="match status" value="1"/>
</dbReference>
<evidence type="ECO:0000259" key="3">
    <source>
        <dbReference type="Pfam" id="PF24758"/>
    </source>
</evidence>
<sequence length="603" mass="66780">MGHSQIDDEGDDRLSKLADGVVGHILSFLPAKEAARAALLSTRWRDVFASVHTVSLEQTKLPVPEGGDRYRRNNHYIIPAPRFPNGVSAALLARHRRRGTAAPMRALRVAFRTYFHGMNDHDSIVDQWISYAMQQAGPELHLDLRLNGGDYSLRSVANGDQGGLKQDEHASTDEDSGQNEAPRHTLPNTDEDVGVSSGPSQPKDGLYTVPRAVFSCATLRTLCIGPCKLNPPASATNLPSLETLLLIRVADSGRKIHRLISGCPRLVDLTLEDCDAVRALSVLDKRLRRLSLQCCSLLTSVAIDAAELRSFEYKGAVPAHHSFLNMPQGPRRSLSSCKVDLCDNELTSEVDLTRLGEFLHHFASTEHLHLTSARLGSSIGNETFAKRFPAFSTLGHLELTGSLPHDDDTHATDVVAEVARILEHAPNLEVLTLFFKAPPREKLDDTWDYHFYKEEELVDAHHLRYDRWVVFPDAPPATQLVTCLREINLVHYQGGNAQRMLAKFLLGNVARLDALYCGFAEGPLRLQNKLMDEIRGADIDKDQERRNSHGAWKREEGRGRRGGRRRPSRPRGRPTGPQAGPAGHRAGQTGPWADLPGVNRAAR</sequence>
<dbReference type="AlphaFoldDB" id="A0AAD8S9K7"/>
<feature type="region of interest" description="Disordered" evidence="1">
    <location>
        <begin position="157"/>
        <end position="204"/>
    </location>
</feature>
<dbReference type="InterPro" id="IPR032675">
    <property type="entry name" value="LRR_dom_sf"/>
</dbReference>
<feature type="compositionally biased region" description="Basic and acidic residues" evidence="1">
    <location>
        <begin position="540"/>
        <end position="559"/>
    </location>
</feature>
<dbReference type="Proteomes" id="UP001231189">
    <property type="component" value="Unassembled WGS sequence"/>
</dbReference>
<gene>
    <name evidence="4" type="ORF">QYE76_065819</name>
</gene>
<feature type="region of interest" description="Disordered" evidence="1">
    <location>
        <begin position="540"/>
        <end position="603"/>
    </location>
</feature>
<organism evidence="4 5">
    <name type="scientific">Lolium multiflorum</name>
    <name type="common">Italian ryegrass</name>
    <name type="synonym">Lolium perenne subsp. multiflorum</name>
    <dbReference type="NCBI Taxonomy" id="4521"/>
    <lineage>
        <taxon>Eukaryota</taxon>
        <taxon>Viridiplantae</taxon>
        <taxon>Streptophyta</taxon>
        <taxon>Embryophyta</taxon>
        <taxon>Tracheophyta</taxon>
        <taxon>Spermatophyta</taxon>
        <taxon>Magnoliopsida</taxon>
        <taxon>Liliopsida</taxon>
        <taxon>Poales</taxon>
        <taxon>Poaceae</taxon>
        <taxon>BOP clade</taxon>
        <taxon>Pooideae</taxon>
        <taxon>Poodae</taxon>
        <taxon>Poeae</taxon>
        <taxon>Poeae Chloroplast Group 2 (Poeae type)</taxon>
        <taxon>Loliodinae</taxon>
        <taxon>Loliinae</taxon>
        <taxon>Lolium</taxon>
    </lineage>
</organism>
<name>A0AAD8S9K7_LOLMU</name>
<protein>
    <recommendedName>
        <fullName evidence="6">F-box domain-containing protein</fullName>
    </recommendedName>
</protein>
<evidence type="ECO:0000259" key="2">
    <source>
        <dbReference type="Pfam" id="PF00646"/>
    </source>
</evidence>
<dbReference type="Gene3D" id="3.80.10.10">
    <property type="entry name" value="Ribonuclease Inhibitor"/>
    <property type="match status" value="1"/>
</dbReference>
<reference evidence="4" key="1">
    <citation type="submission" date="2023-07" db="EMBL/GenBank/DDBJ databases">
        <title>A chromosome-level genome assembly of Lolium multiflorum.</title>
        <authorList>
            <person name="Chen Y."/>
            <person name="Copetti D."/>
            <person name="Kolliker R."/>
            <person name="Studer B."/>
        </authorList>
    </citation>
    <scope>NUCLEOTIDE SEQUENCE</scope>
    <source>
        <strain evidence="4">02402/16</strain>
        <tissue evidence="4">Leaf</tissue>
    </source>
</reference>
<feature type="compositionally biased region" description="Basic residues" evidence="1">
    <location>
        <begin position="560"/>
        <end position="572"/>
    </location>
</feature>
<evidence type="ECO:0008006" key="6">
    <source>
        <dbReference type="Google" id="ProtNLM"/>
    </source>
</evidence>
<feature type="domain" description="F-box" evidence="2">
    <location>
        <begin position="14"/>
        <end position="51"/>
    </location>
</feature>
<dbReference type="InterPro" id="IPR050232">
    <property type="entry name" value="FBL13/AtMIF1-like"/>
</dbReference>
<comment type="caution">
    <text evidence="4">The sequence shown here is derived from an EMBL/GenBank/DDBJ whole genome shotgun (WGS) entry which is preliminary data.</text>
</comment>